<reference evidence="8" key="1">
    <citation type="journal article" date="2019" name="Int. J. Syst. Evol. Microbiol.">
        <title>The Global Catalogue of Microorganisms (GCM) 10K type strain sequencing project: providing services to taxonomists for standard genome sequencing and annotation.</title>
        <authorList>
            <consortium name="The Broad Institute Genomics Platform"/>
            <consortium name="The Broad Institute Genome Sequencing Center for Infectious Disease"/>
            <person name="Wu L."/>
            <person name="Ma J."/>
        </authorList>
    </citation>
    <scope>NUCLEOTIDE SEQUENCE [LARGE SCALE GENOMIC DNA]</scope>
    <source>
        <strain evidence="8">NBRC 100033</strain>
    </source>
</reference>
<dbReference type="NCBIfam" id="TIGR00668">
    <property type="entry name" value="apaH"/>
    <property type="match status" value="1"/>
</dbReference>
<comment type="caution">
    <text evidence="7">The sequence shown here is derived from an EMBL/GenBank/DDBJ whole genome shotgun (WGS) entry which is preliminary data.</text>
</comment>
<dbReference type="RefSeq" id="WP_027850622.1">
    <property type="nucleotide sequence ID" value="NZ_BSOR01000008.1"/>
</dbReference>
<comment type="catalytic activity">
    <reaction evidence="4 5">
        <text>P(1),P(4)-bis(5'-adenosyl) tetraphosphate + H2O = 2 ADP + 2 H(+)</text>
        <dbReference type="Rhea" id="RHEA:24252"/>
        <dbReference type="ChEBI" id="CHEBI:15377"/>
        <dbReference type="ChEBI" id="CHEBI:15378"/>
        <dbReference type="ChEBI" id="CHEBI:58141"/>
        <dbReference type="ChEBI" id="CHEBI:456216"/>
        <dbReference type="EC" id="3.6.1.41"/>
    </reaction>
</comment>
<accession>A0ABQ5ZYF6</accession>
<protein>
    <recommendedName>
        <fullName evidence="5">Bis(5'-nucleosyl)-tetraphosphatase, symmetrical</fullName>
        <ecNumber evidence="5">3.6.1.41</ecNumber>
    </recommendedName>
    <alternativeName>
        <fullName evidence="5">Ap4A hydrolase</fullName>
    </alternativeName>
    <alternativeName>
        <fullName evidence="5">Diadenosine 5',5'''-P1,P4-tetraphosphate pyrophosphohydrolase</fullName>
    </alternativeName>
    <alternativeName>
        <fullName evidence="5">Diadenosine tetraphosphatase</fullName>
    </alternativeName>
</protein>
<dbReference type="SUPFAM" id="SSF56300">
    <property type="entry name" value="Metallo-dependent phosphatases"/>
    <property type="match status" value="1"/>
</dbReference>
<dbReference type="PIRSF" id="PIRSF000903">
    <property type="entry name" value="B5n-ttraPtase_sm"/>
    <property type="match status" value="1"/>
</dbReference>
<evidence type="ECO:0000259" key="6">
    <source>
        <dbReference type="Pfam" id="PF00149"/>
    </source>
</evidence>
<dbReference type="PANTHER" id="PTHR40942:SF4">
    <property type="entry name" value="CYTOCHROME C5"/>
    <property type="match status" value="1"/>
</dbReference>
<dbReference type="InterPro" id="IPR029052">
    <property type="entry name" value="Metallo-depent_PP-like"/>
</dbReference>
<evidence type="ECO:0000256" key="2">
    <source>
        <dbReference type="ARBA" id="ARBA00005419"/>
    </source>
</evidence>
<dbReference type="EMBL" id="BSOR01000008">
    <property type="protein sequence ID" value="GLR63018.1"/>
    <property type="molecule type" value="Genomic_DNA"/>
</dbReference>
<organism evidence="7 8">
    <name type="scientific">Marinospirillum insulare</name>
    <dbReference type="NCBI Taxonomy" id="217169"/>
    <lineage>
        <taxon>Bacteria</taxon>
        <taxon>Pseudomonadati</taxon>
        <taxon>Pseudomonadota</taxon>
        <taxon>Gammaproteobacteria</taxon>
        <taxon>Oceanospirillales</taxon>
        <taxon>Oceanospirillaceae</taxon>
        <taxon>Marinospirillum</taxon>
    </lineage>
</organism>
<dbReference type="CDD" id="cd07422">
    <property type="entry name" value="MPP_ApaH"/>
    <property type="match status" value="1"/>
</dbReference>
<evidence type="ECO:0000256" key="1">
    <source>
        <dbReference type="ARBA" id="ARBA00003413"/>
    </source>
</evidence>
<dbReference type="PANTHER" id="PTHR40942">
    <property type="match status" value="1"/>
</dbReference>
<gene>
    <name evidence="7" type="primary">apaH_1</name>
    <name evidence="5" type="synonym">apaH</name>
    <name evidence="7" type="ORF">GCM10007878_04530</name>
</gene>
<evidence type="ECO:0000313" key="8">
    <source>
        <dbReference type="Proteomes" id="UP001156682"/>
    </source>
</evidence>
<dbReference type="Pfam" id="PF00149">
    <property type="entry name" value="Metallophos"/>
    <property type="match status" value="1"/>
</dbReference>
<keyword evidence="3 5" id="KW-0378">Hydrolase</keyword>
<dbReference type="NCBIfam" id="NF001204">
    <property type="entry name" value="PRK00166.1"/>
    <property type="match status" value="1"/>
</dbReference>
<dbReference type="EC" id="3.6.1.41" evidence="5"/>
<comment type="function">
    <text evidence="1 5">Hydrolyzes diadenosine 5',5'''-P1,P4-tetraphosphate to yield ADP.</text>
</comment>
<sequence>MATYAIGDIQGCYQSFKRLLKEINFKPSRDTLWLAGDLVNRGKGSLDVLRYVIDLGKASKQVLGNHDFHLLAAAEGLRKLRNSDTLEEVIKAPDAKALIDWLSQQPLLHYDKHLGYVMTHAGIPPIWKLKKAQMLAAEIEKLLSSKARKEFLENLFGNEPLCWSDDLEGEDRHRSIVNYFTRMRFCQADGSLDFTSKNDVASAPKGYAPWFSYPSKVTKDTEIIFGHWAALEGHTGVKSIHALDTGCVWGNHLTAMRLEDRKKFKVAAVKQDLI</sequence>
<comment type="similarity">
    <text evidence="2 5">Belongs to the Ap4A hydrolase family.</text>
</comment>
<proteinExistence type="inferred from homology"/>
<dbReference type="InterPro" id="IPR004617">
    <property type="entry name" value="ApaH"/>
</dbReference>
<name>A0ABQ5ZYF6_9GAMM</name>
<evidence type="ECO:0000256" key="5">
    <source>
        <dbReference type="HAMAP-Rule" id="MF_00199"/>
    </source>
</evidence>
<evidence type="ECO:0000256" key="4">
    <source>
        <dbReference type="ARBA" id="ARBA00049417"/>
    </source>
</evidence>
<dbReference type="Gene3D" id="3.60.21.10">
    <property type="match status" value="1"/>
</dbReference>
<dbReference type="Proteomes" id="UP001156682">
    <property type="component" value="Unassembled WGS sequence"/>
</dbReference>
<evidence type="ECO:0000256" key="3">
    <source>
        <dbReference type="ARBA" id="ARBA00022801"/>
    </source>
</evidence>
<dbReference type="InterPro" id="IPR004843">
    <property type="entry name" value="Calcineurin-like_PHP"/>
</dbReference>
<evidence type="ECO:0000313" key="7">
    <source>
        <dbReference type="EMBL" id="GLR63018.1"/>
    </source>
</evidence>
<keyword evidence="8" id="KW-1185">Reference proteome</keyword>
<feature type="domain" description="Calcineurin-like phosphoesterase" evidence="6">
    <location>
        <begin position="4"/>
        <end position="165"/>
    </location>
</feature>
<dbReference type="HAMAP" id="MF_00199">
    <property type="entry name" value="ApaH"/>
    <property type="match status" value="1"/>
</dbReference>